<gene>
    <name evidence="1" type="ORF">ENU43_08085</name>
</gene>
<evidence type="ECO:0000313" key="1">
    <source>
        <dbReference type="EMBL" id="HGL41603.1"/>
    </source>
</evidence>
<sequence>MEFLVSLFTDKELLKKLLTPKIVINDYGYTIVPARLECSHCEQKLPVREPGGFALFDTEGTLWELLCEECKQRFHSGTPVYETLDQAIPKQRW</sequence>
<comment type="caution">
    <text evidence="1">The sequence shown here is derived from an EMBL/GenBank/DDBJ whole genome shotgun (WGS) entry which is preliminary data.</text>
</comment>
<proteinExistence type="predicted"/>
<name>A0A7J3G773_CALS0</name>
<reference evidence="1" key="1">
    <citation type="journal article" date="2020" name="mSystems">
        <title>Genome- and Community-Level Interaction Insights into Carbon Utilization and Element Cycling Functions of Hydrothermarchaeota in Hydrothermal Sediment.</title>
        <authorList>
            <person name="Zhou Z."/>
            <person name="Liu Y."/>
            <person name="Xu W."/>
            <person name="Pan J."/>
            <person name="Luo Z.H."/>
            <person name="Li M."/>
        </authorList>
    </citation>
    <scope>NUCLEOTIDE SEQUENCE [LARGE SCALE GENOMIC DNA]</scope>
    <source>
        <strain evidence="1">SpSt-669</strain>
    </source>
</reference>
<dbReference type="EMBL" id="DTCM01000098">
    <property type="protein sequence ID" value="HGL41603.1"/>
    <property type="molecule type" value="Genomic_DNA"/>
</dbReference>
<protein>
    <submittedName>
        <fullName evidence="1">Uncharacterized protein</fullName>
    </submittedName>
</protein>
<organism evidence="1">
    <name type="scientific">Caldiarchaeum subterraneum</name>
    <dbReference type="NCBI Taxonomy" id="311458"/>
    <lineage>
        <taxon>Archaea</taxon>
        <taxon>Nitrososphaerota</taxon>
        <taxon>Candidatus Caldarchaeales</taxon>
        <taxon>Candidatus Caldarchaeaceae</taxon>
        <taxon>Candidatus Caldarchaeum</taxon>
    </lineage>
</organism>
<dbReference type="AlphaFoldDB" id="A0A7J3G773"/>
<accession>A0A7J3G773</accession>